<comment type="function">
    <text evidence="1">Required for nicotinamide riboside transport across the inner membrane.</text>
</comment>
<evidence type="ECO:0000313" key="12">
    <source>
        <dbReference type="Proteomes" id="UP000823635"/>
    </source>
</evidence>
<dbReference type="PANTHER" id="PTHR36122:SF2">
    <property type="entry name" value="NICOTINAMIDE RIBOSIDE TRANSPORTER PNUC"/>
    <property type="match status" value="1"/>
</dbReference>
<dbReference type="GO" id="GO:0005886">
    <property type="term" value="C:plasma membrane"/>
    <property type="evidence" value="ECO:0007669"/>
    <property type="project" value="UniProtKB-SubCell"/>
</dbReference>
<keyword evidence="9 10" id="KW-0472">Membrane</keyword>
<gene>
    <name evidence="11" type="ORF">IAC68_04210</name>
</gene>
<evidence type="ECO:0000256" key="5">
    <source>
        <dbReference type="ARBA" id="ARBA00022448"/>
    </source>
</evidence>
<dbReference type="NCBIfam" id="TIGR01528">
    <property type="entry name" value="NMN_trans_PnuC"/>
    <property type="match status" value="1"/>
</dbReference>
<keyword evidence="7 10" id="KW-0812">Transmembrane</keyword>
<comment type="similarity">
    <text evidence="3">Belongs to the nicotinamide ribonucleoside (NR) uptake permease (TC 4.B.1) family.</text>
</comment>
<dbReference type="Pfam" id="PF04973">
    <property type="entry name" value="NMN_transporter"/>
    <property type="match status" value="1"/>
</dbReference>
<feature type="transmembrane region" description="Helical" evidence="10">
    <location>
        <begin position="86"/>
        <end position="105"/>
    </location>
</feature>
<feature type="transmembrane region" description="Helical" evidence="10">
    <location>
        <begin position="39"/>
        <end position="56"/>
    </location>
</feature>
<accession>A0A9D9DMI4</accession>
<comment type="caution">
    <text evidence="11">The sequence shown here is derived from an EMBL/GenBank/DDBJ whole genome shotgun (WGS) entry which is preliminary data.</text>
</comment>
<dbReference type="GO" id="GO:0034257">
    <property type="term" value="F:nicotinamide riboside transmembrane transporter activity"/>
    <property type="evidence" value="ECO:0007669"/>
    <property type="project" value="InterPro"/>
</dbReference>
<dbReference type="EMBL" id="JADINB010000092">
    <property type="protein sequence ID" value="MBO8429121.1"/>
    <property type="molecule type" value="Genomic_DNA"/>
</dbReference>
<feature type="transmembrane region" description="Helical" evidence="10">
    <location>
        <begin position="12"/>
        <end position="33"/>
    </location>
</feature>
<proteinExistence type="inferred from homology"/>
<dbReference type="Proteomes" id="UP000823635">
    <property type="component" value="Unassembled WGS sequence"/>
</dbReference>
<evidence type="ECO:0000256" key="2">
    <source>
        <dbReference type="ARBA" id="ARBA00004651"/>
    </source>
</evidence>
<evidence type="ECO:0000256" key="9">
    <source>
        <dbReference type="ARBA" id="ARBA00023136"/>
    </source>
</evidence>
<dbReference type="AlphaFoldDB" id="A0A9D9DMI4"/>
<evidence type="ECO:0000256" key="10">
    <source>
        <dbReference type="SAM" id="Phobius"/>
    </source>
</evidence>
<comment type="subcellular location">
    <subcellularLocation>
        <location evidence="2">Cell membrane</location>
        <topology evidence="2">Multi-pass membrane protein</topology>
    </subcellularLocation>
</comment>
<feature type="transmembrane region" description="Helical" evidence="10">
    <location>
        <begin position="162"/>
        <end position="177"/>
    </location>
</feature>
<keyword evidence="8 10" id="KW-1133">Transmembrane helix</keyword>
<feature type="transmembrane region" description="Helical" evidence="10">
    <location>
        <begin position="184"/>
        <end position="203"/>
    </location>
</feature>
<evidence type="ECO:0000256" key="8">
    <source>
        <dbReference type="ARBA" id="ARBA00022989"/>
    </source>
</evidence>
<evidence type="ECO:0000313" key="11">
    <source>
        <dbReference type="EMBL" id="MBO8429121.1"/>
    </source>
</evidence>
<evidence type="ECO:0000256" key="1">
    <source>
        <dbReference type="ARBA" id="ARBA00002672"/>
    </source>
</evidence>
<evidence type="ECO:0000256" key="4">
    <source>
        <dbReference type="ARBA" id="ARBA00017522"/>
    </source>
</evidence>
<reference evidence="11" key="1">
    <citation type="submission" date="2020-10" db="EMBL/GenBank/DDBJ databases">
        <authorList>
            <person name="Gilroy R."/>
        </authorList>
    </citation>
    <scope>NUCLEOTIDE SEQUENCE</scope>
    <source>
        <strain evidence="11">15467</strain>
    </source>
</reference>
<sequence>MRLDRFFSKGTLSAFDFFLIAGVVVSGLLYSILAGQFDALGFIASVTGLLCVVLAAKRSLSNYLFGIINVSLYAIISYRSQLYGDAALNALYYLPMNFIGWWNWLRHNGGKNSEGREDKALVKSARMGRRERLLLFALSLFLVLLAGWLLDRFTSDPQPYKDAFTTILSVIAMLLMVKAYMEQWILWIAVNAVSVAMWVVVWLNGGEHSALMIIMWLFYLVNSVNGFIVWKRNS</sequence>
<name>A0A9D9DMI4_9BACT</name>
<evidence type="ECO:0000256" key="6">
    <source>
        <dbReference type="ARBA" id="ARBA00022475"/>
    </source>
</evidence>
<protein>
    <recommendedName>
        <fullName evidence="4">Nicotinamide riboside transporter PnuC</fullName>
    </recommendedName>
</protein>
<feature type="transmembrane region" description="Helical" evidence="10">
    <location>
        <begin position="133"/>
        <end position="150"/>
    </location>
</feature>
<evidence type="ECO:0000256" key="3">
    <source>
        <dbReference type="ARBA" id="ARBA00006669"/>
    </source>
</evidence>
<feature type="transmembrane region" description="Helical" evidence="10">
    <location>
        <begin position="209"/>
        <end position="230"/>
    </location>
</feature>
<dbReference type="PANTHER" id="PTHR36122">
    <property type="entry name" value="NICOTINAMIDE RIBOSIDE TRANSPORTER PNUC"/>
    <property type="match status" value="1"/>
</dbReference>
<evidence type="ECO:0000256" key="7">
    <source>
        <dbReference type="ARBA" id="ARBA00022692"/>
    </source>
</evidence>
<dbReference type="InterPro" id="IPR006419">
    <property type="entry name" value="NMN_transpt_PnuC"/>
</dbReference>
<reference evidence="11" key="2">
    <citation type="journal article" date="2021" name="PeerJ">
        <title>Extensive microbial diversity within the chicken gut microbiome revealed by metagenomics and culture.</title>
        <authorList>
            <person name="Gilroy R."/>
            <person name="Ravi A."/>
            <person name="Getino M."/>
            <person name="Pursley I."/>
            <person name="Horton D.L."/>
            <person name="Alikhan N.F."/>
            <person name="Baker D."/>
            <person name="Gharbi K."/>
            <person name="Hall N."/>
            <person name="Watson M."/>
            <person name="Adriaenssens E.M."/>
            <person name="Foster-Nyarko E."/>
            <person name="Jarju S."/>
            <person name="Secka A."/>
            <person name="Antonio M."/>
            <person name="Oren A."/>
            <person name="Chaudhuri R.R."/>
            <person name="La Ragione R."/>
            <person name="Hildebrand F."/>
            <person name="Pallen M.J."/>
        </authorList>
    </citation>
    <scope>NUCLEOTIDE SEQUENCE</scope>
    <source>
        <strain evidence="11">15467</strain>
    </source>
</reference>
<keyword evidence="6" id="KW-1003">Cell membrane</keyword>
<feature type="transmembrane region" description="Helical" evidence="10">
    <location>
        <begin position="63"/>
        <end position="80"/>
    </location>
</feature>
<keyword evidence="5" id="KW-0813">Transport</keyword>
<organism evidence="11 12">
    <name type="scientific">Candidatus Egerieousia excrementavium</name>
    <dbReference type="NCBI Taxonomy" id="2840778"/>
    <lineage>
        <taxon>Bacteria</taxon>
        <taxon>Pseudomonadati</taxon>
        <taxon>Bacteroidota</taxon>
        <taxon>Bacteroidia</taxon>
        <taxon>Bacteroidales</taxon>
        <taxon>Candidatus Egerieousia</taxon>
    </lineage>
</organism>